<dbReference type="Gene3D" id="2.60.210.10">
    <property type="entry name" value="Apoptosis, Tumor Necrosis Factor Receptor Associated Protein 2, Chain A"/>
    <property type="match status" value="1"/>
</dbReference>
<dbReference type="GO" id="GO:0008270">
    <property type="term" value="F:zinc ion binding"/>
    <property type="evidence" value="ECO:0007669"/>
    <property type="project" value="UniProtKB-KW"/>
</dbReference>
<dbReference type="InterPro" id="IPR008974">
    <property type="entry name" value="TRAF-like"/>
</dbReference>
<evidence type="ECO:0008006" key="12">
    <source>
        <dbReference type="Google" id="ProtNLM"/>
    </source>
</evidence>
<organism evidence="10 11">
    <name type="scientific">Tribolium castaneum</name>
    <name type="common">Red flour beetle</name>
    <dbReference type="NCBI Taxonomy" id="7070"/>
    <lineage>
        <taxon>Eukaryota</taxon>
        <taxon>Metazoa</taxon>
        <taxon>Ecdysozoa</taxon>
        <taxon>Arthropoda</taxon>
        <taxon>Hexapoda</taxon>
        <taxon>Insecta</taxon>
        <taxon>Pterygota</taxon>
        <taxon>Neoptera</taxon>
        <taxon>Endopterygota</taxon>
        <taxon>Coleoptera</taxon>
        <taxon>Polyphaga</taxon>
        <taxon>Cucujiformia</taxon>
        <taxon>Tenebrionidae</taxon>
        <taxon>Tenebrionidae incertae sedis</taxon>
        <taxon>Tribolium</taxon>
    </lineage>
</organism>
<evidence type="ECO:0000256" key="4">
    <source>
        <dbReference type="ARBA" id="ARBA00022737"/>
    </source>
</evidence>
<dbReference type="PROSITE" id="PS50145">
    <property type="entry name" value="ZF_TRAF"/>
    <property type="match status" value="1"/>
</dbReference>
<keyword evidence="3 7" id="KW-0479">Metal-binding</keyword>
<dbReference type="InterPro" id="IPR013083">
    <property type="entry name" value="Znf_RING/FYVE/PHD"/>
</dbReference>
<feature type="domain" description="MATH" evidence="8">
    <location>
        <begin position="311"/>
        <end position="453"/>
    </location>
</feature>
<dbReference type="eggNOG" id="KOG0297">
    <property type="taxonomic scope" value="Eukaryota"/>
</dbReference>
<evidence type="ECO:0000259" key="8">
    <source>
        <dbReference type="PROSITE" id="PS50144"/>
    </source>
</evidence>
<dbReference type="SUPFAM" id="SSF49599">
    <property type="entry name" value="TRAF domain-like"/>
    <property type="match status" value="2"/>
</dbReference>
<dbReference type="FunCoup" id="D2A1W5">
    <property type="interactions" value="17"/>
</dbReference>
<dbReference type="OMA" id="CNVFIPR"/>
<keyword evidence="4" id="KW-0677">Repeat</keyword>
<dbReference type="PANTHER" id="PTHR10131:SF138">
    <property type="entry name" value="RE66324P"/>
    <property type="match status" value="1"/>
</dbReference>
<comment type="subcellular location">
    <subcellularLocation>
        <location evidence="1">Cytoplasm</location>
    </subcellularLocation>
</comment>
<evidence type="ECO:0000259" key="9">
    <source>
        <dbReference type="PROSITE" id="PS50145"/>
    </source>
</evidence>
<dbReference type="PANTHER" id="PTHR10131">
    <property type="entry name" value="TNF RECEPTOR ASSOCIATED FACTOR"/>
    <property type="match status" value="1"/>
</dbReference>
<reference evidence="10 11" key="2">
    <citation type="journal article" date="2010" name="Nucleic Acids Res.">
        <title>BeetleBase in 2010: revisions to provide comprehensive genomic information for Tribolium castaneum.</title>
        <authorList>
            <person name="Kim H.S."/>
            <person name="Murphy T."/>
            <person name="Xia J."/>
            <person name="Caragea D."/>
            <person name="Park Y."/>
            <person name="Beeman R.W."/>
            <person name="Lorenzen M.D."/>
            <person name="Butcher S."/>
            <person name="Manak J.R."/>
            <person name="Brown S.J."/>
        </authorList>
    </citation>
    <scope>GENOME REANNOTATION</scope>
    <source>
        <strain evidence="10 11">Georgia GA2</strain>
    </source>
</reference>
<sequence>MDRHRNPFTCYFCHEKIENETEMGHTSVCGNVLIPCPNKCGSYVPRMEMPLHKKECLNRPSRSMTRLTTTTDCLETYEDGITSRTNNGSIRELIERLQHDFHKLSTRLANYEVASGSPKSKQELNKLQYQTQLLFEWKKAADFKLDTLTQSLNSLEKSRNESEYHWMGLQQKLMNFDKLQMDINLATESFLKEQNYNRQANLEFAKNLDEFKDLFEQENVTFSHLWADQKRSISDIQADINSLKHNFEEMKAKQVSVVFDIKTISQIASETAEKFELQEREFTKFRQQFEQMKLDLEILENLASCDGRTSPGHLLWKIADFEDKMSKAKDCNTVLKSPIFYTHNYGYKIRVLVYLNGLKKWKDRYALISIHVLKGDFDALLKWPCHIEGTVTLRDQENSAKNFTKHIVAKRQSGDEENEEPQESSFSYIFIPHATLTKSHHLKNDEIFLEVKIEQNRNLLTETTL</sequence>
<gene>
    <name evidence="10" type="primary">GLEAN_07710</name>
    <name evidence="10" type="ORF">TcasGA2_TC007710</name>
</gene>
<dbReference type="EMBL" id="KQ971338">
    <property type="protein sequence ID" value="EFA02075.2"/>
    <property type="molecule type" value="Genomic_DNA"/>
</dbReference>
<protein>
    <recommendedName>
        <fullName evidence="12">TNF receptor-associated factor 3</fullName>
    </recommendedName>
</protein>
<dbReference type="FunFam" id="3.30.40.10:FF:000586">
    <property type="entry name" value="Traf3, isoform A"/>
    <property type="match status" value="1"/>
</dbReference>
<dbReference type="GO" id="GO:0005737">
    <property type="term" value="C:cytoplasm"/>
    <property type="evidence" value="ECO:0000318"/>
    <property type="project" value="GO_Central"/>
</dbReference>
<evidence type="ECO:0000313" key="10">
    <source>
        <dbReference type="EMBL" id="EFA02075.2"/>
    </source>
</evidence>
<dbReference type="Proteomes" id="UP000007266">
    <property type="component" value="Linkage group 4"/>
</dbReference>
<dbReference type="CDD" id="cd00270">
    <property type="entry name" value="MATH_TRAF_C"/>
    <property type="match status" value="1"/>
</dbReference>
<evidence type="ECO:0000256" key="7">
    <source>
        <dbReference type="PROSITE-ProRule" id="PRU00207"/>
    </source>
</evidence>
<feature type="zinc finger region" description="TRAF-type" evidence="7">
    <location>
        <begin position="25"/>
        <end position="73"/>
    </location>
</feature>
<proteinExistence type="predicted"/>
<evidence type="ECO:0000256" key="2">
    <source>
        <dbReference type="ARBA" id="ARBA00022490"/>
    </source>
</evidence>
<name>D2A1W5_TRICA</name>
<dbReference type="InterPro" id="IPR001293">
    <property type="entry name" value="Znf_TRAF"/>
</dbReference>
<dbReference type="InParanoid" id="D2A1W5"/>
<dbReference type="STRING" id="7070.D2A1W5"/>
<evidence type="ECO:0000256" key="6">
    <source>
        <dbReference type="ARBA" id="ARBA00022833"/>
    </source>
</evidence>
<evidence type="ECO:0000313" key="11">
    <source>
        <dbReference type="Proteomes" id="UP000007266"/>
    </source>
</evidence>
<dbReference type="HOGENOM" id="CLU_685753_0_0_1"/>
<keyword evidence="5 7" id="KW-0863">Zinc-finger</keyword>
<dbReference type="Gene3D" id="3.30.40.10">
    <property type="entry name" value="Zinc/RING finger domain, C3HC4 (zinc finger)"/>
    <property type="match status" value="1"/>
</dbReference>
<keyword evidence="6 7" id="KW-0862">Zinc</keyword>
<dbReference type="PROSITE" id="PS50144">
    <property type="entry name" value="MATH"/>
    <property type="match status" value="1"/>
</dbReference>
<dbReference type="Pfam" id="PF22486">
    <property type="entry name" value="MATH_2"/>
    <property type="match status" value="1"/>
</dbReference>
<feature type="domain" description="TRAF-type" evidence="9">
    <location>
        <begin position="25"/>
        <end position="73"/>
    </location>
</feature>
<evidence type="ECO:0000256" key="1">
    <source>
        <dbReference type="ARBA" id="ARBA00004496"/>
    </source>
</evidence>
<keyword evidence="2" id="KW-0963">Cytoplasm</keyword>
<evidence type="ECO:0000256" key="3">
    <source>
        <dbReference type="ARBA" id="ARBA00022723"/>
    </source>
</evidence>
<keyword evidence="11" id="KW-1185">Reference proteome</keyword>
<dbReference type="OrthoDB" id="1737200at2759"/>
<dbReference type="InterPro" id="IPR002083">
    <property type="entry name" value="MATH/TRAF_dom"/>
</dbReference>
<dbReference type="AlphaFoldDB" id="D2A1W5"/>
<accession>D2A1W5</accession>
<dbReference type="GO" id="GO:0033209">
    <property type="term" value="P:tumor necrosis factor-mediated signaling pathway"/>
    <property type="evidence" value="ECO:0000318"/>
    <property type="project" value="GO_Central"/>
</dbReference>
<evidence type="ECO:0000256" key="5">
    <source>
        <dbReference type="ARBA" id="ARBA00022771"/>
    </source>
</evidence>
<reference evidence="10 11" key="1">
    <citation type="journal article" date="2008" name="Nature">
        <title>The genome of the model beetle and pest Tribolium castaneum.</title>
        <authorList>
            <consortium name="Tribolium Genome Sequencing Consortium"/>
            <person name="Richards S."/>
            <person name="Gibbs R.A."/>
            <person name="Weinstock G.M."/>
            <person name="Brown S.J."/>
            <person name="Denell R."/>
            <person name="Beeman R.W."/>
            <person name="Gibbs R."/>
            <person name="Beeman R.W."/>
            <person name="Brown S.J."/>
            <person name="Bucher G."/>
            <person name="Friedrich M."/>
            <person name="Grimmelikhuijzen C.J."/>
            <person name="Klingler M."/>
            <person name="Lorenzen M."/>
            <person name="Richards S."/>
            <person name="Roth S."/>
            <person name="Schroder R."/>
            <person name="Tautz D."/>
            <person name="Zdobnov E.M."/>
            <person name="Muzny D."/>
            <person name="Gibbs R.A."/>
            <person name="Weinstock G.M."/>
            <person name="Attaway T."/>
            <person name="Bell S."/>
            <person name="Buhay C.J."/>
            <person name="Chandrabose M.N."/>
            <person name="Chavez D."/>
            <person name="Clerk-Blankenburg K.P."/>
            <person name="Cree A."/>
            <person name="Dao M."/>
            <person name="Davis C."/>
            <person name="Chacko J."/>
            <person name="Dinh H."/>
            <person name="Dugan-Rocha S."/>
            <person name="Fowler G."/>
            <person name="Garner T.T."/>
            <person name="Garnes J."/>
            <person name="Gnirke A."/>
            <person name="Hawes A."/>
            <person name="Hernandez J."/>
            <person name="Hines S."/>
            <person name="Holder M."/>
            <person name="Hume J."/>
            <person name="Jhangiani S.N."/>
            <person name="Joshi V."/>
            <person name="Khan Z.M."/>
            <person name="Jackson L."/>
            <person name="Kovar C."/>
            <person name="Kowis A."/>
            <person name="Lee S."/>
            <person name="Lewis L.R."/>
            <person name="Margolis J."/>
            <person name="Morgan M."/>
            <person name="Nazareth L.V."/>
            <person name="Nguyen N."/>
            <person name="Okwuonu G."/>
            <person name="Parker D."/>
            <person name="Richards S."/>
            <person name="Ruiz S.J."/>
            <person name="Santibanez J."/>
            <person name="Savard J."/>
            <person name="Scherer S.E."/>
            <person name="Schneider B."/>
            <person name="Sodergren E."/>
            <person name="Tautz D."/>
            <person name="Vattahil S."/>
            <person name="Villasana D."/>
            <person name="White C.S."/>
            <person name="Wright R."/>
            <person name="Park Y."/>
            <person name="Beeman R.W."/>
            <person name="Lord J."/>
            <person name="Oppert B."/>
            <person name="Lorenzen M."/>
            <person name="Brown S."/>
            <person name="Wang L."/>
            <person name="Savard J."/>
            <person name="Tautz D."/>
            <person name="Richards S."/>
            <person name="Weinstock G."/>
            <person name="Gibbs R.A."/>
            <person name="Liu Y."/>
            <person name="Worley K."/>
            <person name="Weinstock G."/>
            <person name="Elsik C.G."/>
            <person name="Reese J.T."/>
            <person name="Elhaik E."/>
            <person name="Landan G."/>
            <person name="Graur D."/>
            <person name="Arensburger P."/>
            <person name="Atkinson P."/>
            <person name="Beeman R.W."/>
            <person name="Beidler J."/>
            <person name="Brown S.J."/>
            <person name="Demuth J.P."/>
            <person name="Drury D.W."/>
            <person name="Du Y.Z."/>
            <person name="Fujiwara H."/>
            <person name="Lorenzen M."/>
            <person name="Maselli V."/>
            <person name="Osanai M."/>
            <person name="Park Y."/>
            <person name="Robertson H.M."/>
            <person name="Tu Z."/>
            <person name="Wang J.J."/>
            <person name="Wang S."/>
            <person name="Richards S."/>
            <person name="Song H."/>
            <person name="Zhang L."/>
            <person name="Sodergren E."/>
            <person name="Werner D."/>
            <person name="Stanke M."/>
            <person name="Morgenstern B."/>
            <person name="Solovyev V."/>
            <person name="Kosarev P."/>
            <person name="Brown G."/>
            <person name="Chen H.C."/>
            <person name="Ermolaeva O."/>
            <person name="Hlavina W."/>
            <person name="Kapustin Y."/>
            <person name="Kiryutin B."/>
            <person name="Kitts P."/>
            <person name="Maglott D."/>
            <person name="Pruitt K."/>
            <person name="Sapojnikov V."/>
            <person name="Souvorov A."/>
            <person name="Mackey A.J."/>
            <person name="Waterhouse R.M."/>
            <person name="Wyder S."/>
            <person name="Zdobnov E.M."/>
            <person name="Zdobnov E.M."/>
            <person name="Wyder S."/>
            <person name="Kriventseva E.V."/>
            <person name="Kadowaki T."/>
            <person name="Bork P."/>
            <person name="Aranda M."/>
            <person name="Bao R."/>
            <person name="Beermann A."/>
            <person name="Berns N."/>
            <person name="Bolognesi R."/>
            <person name="Bonneton F."/>
            <person name="Bopp D."/>
            <person name="Brown S.J."/>
            <person name="Bucher G."/>
            <person name="Butts T."/>
            <person name="Chaumot A."/>
            <person name="Denell R.E."/>
            <person name="Ferrier D.E."/>
            <person name="Friedrich M."/>
            <person name="Gordon C.M."/>
            <person name="Jindra M."/>
            <person name="Klingler M."/>
            <person name="Lan Q."/>
            <person name="Lattorff H.M."/>
            <person name="Laudet V."/>
            <person name="von Levetsow C."/>
            <person name="Liu Z."/>
            <person name="Lutz R."/>
            <person name="Lynch J.A."/>
            <person name="da Fonseca R.N."/>
            <person name="Posnien N."/>
            <person name="Reuter R."/>
            <person name="Roth S."/>
            <person name="Savard J."/>
            <person name="Schinko J.B."/>
            <person name="Schmitt C."/>
            <person name="Schoppmeier M."/>
            <person name="Schroder R."/>
            <person name="Shippy T.D."/>
            <person name="Simonnet F."/>
            <person name="Marques-Souza H."/>
            <person name="Tautz D."/>
            <person name="Tomoyasu Y."/>
            <person name="Trauner J."/>
            <person name="Van der Zee M."/>
            <person name="Vervoort M."/>
            <person name="Wittkopp N."/>
            <person name="Wimmer E.A."/>
            <person name="Yang X."/>
            <person name="Jones A.K."/>
            <person name="Sattelle D.B."/>
            <person name="Ebert P.R."/>
            <person name="Nelson D."/>
            <person name="Scott J.G."/>
            <person name="Beeman R.W."/>
            <person name="Muthukrishnan S."/>
            <person name="Kramer K.J."/>
            <person name="Arakane Y."/>
            <person name="Beeman R.W."/>
            <person name="Zhu Q."/>
            <person name="Hogenkamp D."/>
            <person name="Dixit R."/>
            <person name="Oppert B."/>
            <person name="Jiang H."/>
            <person name="Zou Z."/>
            <person name="Marshall J."/>
            <person name="Elpidina E."/>
            <person name="Vinokurov K."/>
            <person name="Oppert C."/>
            <person name="Zou Z."/>
            <person name="Evans J."/>
            <person name="Lu Z."/>
            <person name="Zhao P."/>
            <person name="Sumathipala N."/>
            <person name="Altincicek B."/>
            <person name="Vilcinskas A."/>
            <person name="Williams M."/>
            <person name="Hultmark D."/>
            <person name="Hetru C."/>
            <person name="Jiang H."/>
            <person name="Grimmelikhuijzen C.J."/>
            <person name="Hauser F."/>
            <person name="Cazzamali G."/>
            <person name="Williamson M."/>
            <person name="Park Y."/>
            <person name="Li B."/>
            <person name="Tanaka Y."/>
            <person name="Predel R."/>
            <person name="Neupert S."/>
            <person name="Schachtner J."/>
            <person name="Verleyen P."/>
            <person name="Raible F."/>
            <person name="Bork P."/>
            <person name="Friedrich M."/>
            <person name="Walden K.K."/>
            <person name="Robertson H.M."/>
            <person name="Angeli S."/>
            <person name="Foret S."/>
            <person name="Bucher G."/>
            <person name="Schuetz S."/>
            <person name="Maleszka R."/>
            <person name="Wimmer E.A."/>
            <person name="Beeman R.W."/>
            <person name="Lorenzen M."/>
            <person name="Tomoyasu Y."/>
            <person name="Miller S.C."/>
            <person name="Grossmann D."/>
            <person name="Bucher G."/>
        </authorList>
    </citation>
    <scope>NUCLEOTIDE SEQUENCE [LARGE SCALE GENOMIC DNA]</scope>
    <source>
        <strain evidence="10 11">Georgia GA2</strain>
    </source>
</reference>